<dbReference type="EMBL" id="CACRUG010000003">
    <property type="protein sequence ID" value="VYT70329.1"/>
    <property type="molecule type" value="Genomic_DNA"/>
</dbReference>
<name>A0A6N2YTR8_VEIPA</name>
<evidence type="ECO:0000256" key="1">
    <source>
        <dbReference type="ARBA" id="ARBA00035885"/>
    </source>
</evidence>
<dbReference type="PANTHER" id="PTHR12521">
    <property type="entry name" value="PROTEIN C6ORF130"/>
    <property type="match status" value="1"/>
</dbReference>
<dbReference type="InterPro" id="IPR043472">
    <property type="entry name" value="Macro_dom-like"/>
</dbReference>
<gene>
    <name evidence="2" type="ORF">VPLFYP99_00968</name>
</gene>
<dbReference type="InterPro" id="IPR002589">
    <property type="entry name" value="Macro_dom"/>
</dbReference>
<dbReference type="SUPFAM" id="SSF52949">
    <property type="entry name" value="Macro domain-like"/>
    <property type="match status" value="1"/>
</dbReference>
<organism evidence="2">
    <name type="scientific">Veillonella parvula</name>
    <name type="common">Staphylococcus parvulus</name>
    <dbReference type="NCBI Taxonomy" id="29466"/>
    <lineage>
        <taxon>Bacteria</taxon>
        <taxon>Bacillati</taxon>
        <taxon>Bacillota</taxon>
        <taxon>Negativicutes</taxon>
        <taxon>Veillonellales</taxon>
        <taxon>Veillonellaceae</taxon>
        <taxon>Veillonella</taxon>
    </lineage>
</organism>
<dbReference type="InterPro" id="IPR050892">
    <property type="entry name" value="ADP-ribose_metab_enzymes"/>
</dbReference>
<dbReference type="PROSITE" id="PS51154">
    <property type="entry name" value="MACRO"/>
    <property type="match status" value="1"/>
</dbReference>
<dbReference type="Gene3D" id="3.40.220.10">
    <property type="entry name" value="Leucine Aminopeptidase, subunit E, domain 1"/>
    <property type="match status" value="1"/>
</dbReference>
<reference evidence="2" key="1">
    <citation type="submission" date="2019-11" db="EMBL/GenBank/DDBJ databases">
        <authorList>
            <person name="Feng L."/>
        </authorList>
    </citation>
    <scope>NUCLEOTIDE SEQUENCE</scope>
    <source>
        <strain evidence="2">VparvulaLFYP99</strain>
    </source>
</reference>
<evidence type="ECO:0000313" key="2">
    <source>
        <dbReference type="EMBL" id="VYT70329.1"/>
    </source>
</evidence>
<dbReference type="Pfam" id="PF01661">
    <property type="entry name" value="Macro"/>
    <property type="match status" value="1"/>
</dbReference>
<dbReference type="AlphaFoldDB" id="A0A6N2YTR8"/>
<accession>A0A6N2YTR8</accession>
<protein>
    <submittedName>
        <fullName evidence="2">Macro domain protein</fullName>
    </submittedName>
</protein>
<dbReference type="GO" id="GO:0140291">
    <property type="term" value="P:peptidyl-glutamate ADP-deribosylation"/>
    <property type="evidence" value="ECO:0007669"/>
    <property type="project" value="TreeGrafter"/>
</dbReference>
<dbReference type="PANTHER" id="PTHR12521:SF0">
    <property type="entry name" value="ADP-RIBOSE GLYCOHYDROLASE OARD1"/>
    <property type="match status" value="1"/>
</dbReference>
<sequence>MVTAKGEIEMIHFVTDDIFLSPADALVNTVNCEGYMGKGLAYQFKLRYPKNNIDYIKACKTGKLTIGHLHCYRELEKLIINFPTKDKWRTPSKLEYIIKGLDDLRRIIIEKRLKSIAIPPLGSGNGGLNWLEVKSIIVEKLSSLTDVDIYIHEPGVTSVVIPKSKPKVSLAALILVYIKLNLNSKIFKPLVLQKTAFFMDAKLINPYFRFNAYKNGPYDDSIRIISRNILEYKNFYNIKSTKKLFDSINSEIISEKTIKKCNELKPALDKSIYFMNKVADIHQIECVATILYIVREQRGATESEIIEGFVKWSVDKCNRFPVSDILDGIQLLIEEDYIEETLMGYSCKNIF</sequence>
<comment type="catalytic activity">
    <reaction evidence="1">
        <text>an N-(ADP-alpha-D-ribosyl)-thymidine in DNA + H2O = a thymidine in DNA + ADP-D-ribose</text>
        <dbReference type="Rhea" id="RHEA:71655"/>
        <dbReference type="Rhea" id="RHEA-COMP:13556"/>
        <dbReference type="Rhea" id="RHEA-COMP:18051"/>
        <dbReference type="ChEBI" id="CHEBI:15377"/>
        <dbReference type="ChEBI" id="CHEBI:57967"/>
        <dbReference type="ChEBI" id="CHEBI:137386"/>
        <dbReference type="ChEBI" id="CHEBI:191199"/>
    </reaction>
    <physiologicalReaction direction="left-to-right" evidence="1">
        <dbReference type="Rhea" id="RHEA:71656"/>
    </physiologicalReaction>
</comment>
<proteinExistence type="predicted"/>
<dbReference type="SMART" id="SM00506">
    <property type="entry name" value="A1pp"/>
    <property type="match status" value="1"/>
</dbReference>
<dbReference type="CDD" id="cd02901">
    <property type="entry name" value="Macro_Poa1p-like"/>
    <property type="match status" value="1"/>
</dbReference>